<evidence type="ECO:0000313" key="11">
    <source>
        <dbReference type="Proteomes" id="UP000095284"/>
    </source>
</evidence>
<keyword evidence="5" id="KW-0221">Differentiation</keyword>
<proteinExistence type="predicted"/>
<evidence type="ECO:0000256" key="3">
    <source>
        <dbReference type="ARBA" id="ARBA00022490"/>
    </source>
</evidence>
<dbReference type="GO" id="GO:0010608">
    <property type="term" value="P:post-transcriptional regulation of gene expression"/>
    <property type="evidence" value="ECO:0007669"/>
    <property type="project" value="TreeGrafter"/>
</dbReference>
<feature type="repeat" description="Pumilio" evidence="7">
    <location>
        <begin position="386"/>
        <end position="421"/>
    </location>
</feature>
<dbReference type="OrthoDB" id="668540at2759"/>
<comment type="subcellular location">
    <subcellularLocation>
        <location evidence="1">Cytoplasm</location>
    </subcellularLocation>
</comment>
<gene>
    <name evidence="10" type="ORF">BXYJ_LOCUS14744</name>
</gene>
<evidence type="ECO:0000313" key="10">
    <source>
        <dbReference type="EMBL" id="CAD5234653.1"/>
    </source>
</evidence>
<feature type="compositionally biased region" description="Polar residues" evidence="8">
    <location>
        <begin position="86"/>
        <end position="96"/>
    </location>
</feature>
<keyword evidence="2" id="KW-0217">Developmental protein</keyword>
<evidence type="ECO:0000256" key="4">
    <source>
        <dbReference type="ARBA" id="ARBA00022737"/>
    </source>
</evidence>
<dbReference type="InterPro" id="IPR033133">
    <property type="entry name" value="PUM-HD"/>
</dbReference>
<organism evidence="11 13">
    <name type="scientific">Bursaphelenchus xylophilus</name>
    <name type="common">Pinewood nematode worm</name>
    <name type="synonym">Aphelenchoides xylophilus</name>
    <dbReference type="NCBI Taxonomy" id="6326"/>
    <lineage>
        <taxon>Eukaryota</taxon>
        <taxon>Metazoa</taxon>
        <taxon>Ecdysozoa</taxon>
        <taxon>Nematoda</taxon>
        <taxon>Chromadorea</taxon>
        <taxon>Rhabditida</taxon>
        <taxon>Tylenchina</taxon>
        <taxon>Tylenchomorpha</taxon>
        <taxon>Aphelenchoidea</taxon>
        <taxon>Aphelenchoididae</taxon>
        <taxon>Bursaphelenchus</taxon>
    </lineage>
</organism>
<accession>A0A1I7SD91</accession>
<reference evidence="10" key="2">
    <citation type="submission" date="2020-09" db="EMBL/GenBank/DDBJ databases">
        <authorList>
            <person name="Kikuchi T."/>
        </authorList>
    </citation>
    <scope>NUCLEOTIDE SEQUENCE</scope>
    <source>
        <strain evidence="10">Ka4C1</strain>
    </source>
</reference>
<evidence type="ECO:0000259" key="9">
    <source>
        <dbReference type="PROSITE" id="PS50303"/>
    </source>
</evidence>
<keyword evidence="4" id="KW-0677">Repeat</keyword>
<feature type="repeat" description="Pumilio" evidence="7">
    <location>
        <begin position="530"/>
        <end position="569"/>
    </location>
</feature>
<feature type="region of interest" description="Disordered" evidence="8">
    <location>
        <begin position="330"/>
        <end position="349"/>
    </location>
</feature>
<dbReference type="InterPro" id="IPR033712">
    <property type="entry name" value="Pumilio_RNA-bd"/>
</dbReference>
<dbReference type="SMR" id="A0A1I7SD91"/>
<dbReference type="EMBL" id="CAJFCV020000006">
    <property type="protein sequence ID" value="CAG9130545.1"/>
    <property type="molecule type" value="Genomic_DNA"/>
</dbReference>
<feature type="repeat" description="Pumilio" evidence="7">
    <location>
        <begin position="606"/>
        <end position="641"/>
    </location>
</feature>
<evidence type="ECO:0000256" key="8">
    <source>
        <dbReference type="SAM" id="MobiDB-lite"/>
    </source>
</evidence>
<dbReference type="GO" id="GO:0030154">
    <property type="term" value="P:cell differentiation"/>
    <property type="evidence" value="ECO:0007669"/>
    <property type="project" value="UniProtKB-KW"/>
</dbReference>
<dbReference type="Pfam" id="PF00806">
    <property type="entry name" value="PUF"/>
    <property type="match status" value="8"/>
</dbReference>
<dbReference type="CDD" id="cd07920">
    <property type="entry name" value="Pumilio"/>
    <property type="match status" value="1"/>
</dbReference>
<dbReference type="AlphaFoldDB" id="A0A1I7SD91"/>
<feature type="repeat" description="Pumilio" evidence="7">
    <location>
        <begin position="422"/>
        <end position="457"/>
    </location>
</feature>
<dbReference type="Proteomes" id="UP000659654">
    <property type="component" value="Unassembled WGS sequence"/>
</dbReference>
<dbReference type="GO" id="GO:0005634">
    <property type="term" value="C:nucleus"/>
    <property type="evidence" value="ECO:0007669"/>
    <property type="project" value="TreeGrafter"/>
</dbReference>
<evidence type="ECO:0000256" key="5">
    <source>
        <dbReference type="ARBA" id="ARBA00022782"/>
    </source>
</evidence>
<sequence>MAEQHWNNWNGTRSEHAVSNPIMVQGGGPQGSHLMSPRSVGEQSVVYHQMVENVLSSSPGSINNRDMKFFRGHKPSEKTTTKPIKVNNNDNSSEQATPVEGSPVEDGILEDRAQKSGPVPIPFTGGEVQTLPGATPEFNQFPLMYAGQNPVQYIAGNGAPFGTPPSNYGYGSWSAVYPPQNGGIPRGTPPTSQLFSSSPPMPPSMYPVGYQPAPPRGIQGISNAMSQISIGTTAGRPRRDSFTTSQSRQFPHQVPQSGYYMVATAAGSPPVSMGSSPNHVIYNGMYPNASMNGSAVHGPPNVVYPHIPPPQNRQVFNGPPGAAQPMPYPNNAQGAPPRRNGNMPPASINRPQHVHVIAEADKPVVTHSQMLEEFRNSRLPHLQLSDLGSHVVEFAQDQHGSRFIQQKLERASLREKQIIFDEVIANASILMTDVFGNYVIQKFFEHGTQEQKTQLTEAIKGNVMSLALQMYGCRVIQKALESIESDQQLLLLKEMEGQVLKCVKDQNGNHVVQKVIEKVEPARLQFIIDAFTNSGPGTIKMLSTHPYGCRVIQRVLEHCTEEQKRPVLEQLHKNINELIIDQYGNYVVQHVIEHGSDADRDRIVGQIKGDVLKFAKHKFSSNVIEKCLFCGNNNHKTALITEVCGDGSVPTPLLDMMKDQFANYVVQKMLDVADSSNRKKIMLAIKPHIPTLRKYSYGKHIITKLEKYFQKQNGVSPFVQPVDYVPNNDFVQSNQPPVLY</sequence>
<dbReference type="GO" id="GO:0003730">
    <property type="term" value="F:mRNA 3'-UTR binding"/>
    <property type="evidence" value="ECO:0007669"/>
    <property type="project" value="TreeGrafter"/>
</dbReference>
<feature type="repeat" description="Pumilio" evidence="7">
    <location>
        <begin position="494"/>
        <end position="529"/>
    </location>
</feature>
<keyword evidence="6" id="KW-0694">RNA-binding</keyword>
<dbReference type="Gene3D" id="1.25.10.10">
    <property type="entry name" value="Leucine-rich Repeat Variant"/>
    <property type="match status" value="1"/>
</dbReference>
<dbReference type="GO" id="GO:0005737">
    <property type="term" value="C:cytoplasm"/>
    <property type="evidence" value="ECO:0007669"/>
    <property type="project" value="UniProtKB-SubCell"/>
</dbReference>
<dbReference type="eggNOG" id="KOG1488">
    <property type="taxonomic scope" value="Eukaryota"/>
</dbReference>
<dbReference type="Proteomes" id="UP000582659">
    <property type="component" value="Unassembled WGS sequence"/>
</dbReference>
<dbReference type="SUPFAM" id="SSF48371">
    <property type="entry name" value="ARM repeat"/>
    <property type="match status" value="1"/>
</dbReference>
<feature type="domain" description="PUM-HD" evidence="9">
    <location>
        <begin position="366"/>
        <end position="709"/>
    </location>
</feature>
<name>A0A1I7SD91_BURXY</name>
<feature type="region of interest" description="Disordered" evidence="8">
    <location>
        <begin position="71"/>
        <end position="104"/>
    </location>
</feature>
<dbReference type="SMART" id="SM00025">
    <property type="entry name" value="Pumilio"/>
    <property type="match status" value="8"/>
</dbReference>
<evidence type="ECO:0000256" key="2">
    <source>
        <dbReference type="ARBA" id="ARBA00022473"/>
    </source>
</evidence>
<evidence type="ECO:0000256" key="6">
    <source>
        <dbReference type="ARBA" id="ARBA00022884"/>
    </source>
</evidence>
<dbReference type="Proteomes" id="UP000095284">
    <property type="component" value="Unplaced"/>
</dbReference>
<dbReference type="PROSITE" id="PS50303">
    <property type="entry name" value="PUM_HD"/>
    <property type="match status" value="1"/>
</dbReference>
<evidence type="ECO:0000256" key="1">
    <source>
        <dbReference type="ARBA" id="ARBA00004496"/>
    </source>
</evidence>
<feature type="compositionally biased region" description="Basic and acidic residues" evidence="8">
    <location>
        <begin position="71"/>
        <end position="80"/>
    </location>
</feature>
<feature type="repeat" description="Pumilio" evidence="7">
    <location>
        <begin position="570"/>
        <end position="605"/>
    </location>
</feature>
<evidence type="ECO:0000313" key="13">
    <source>
        <dbReference type="WBParaSite" id="BXY_1099600.1"/>
    </source>
</evidence>
<keyword evidence="12" id="KW-1185">Reference proteome</keyword>
<dbReference type="InterPro" id="IPR011989">
    <property type="entry name" value="ARM-like"/>
</dbReference>
<dbReference type="WBParaSite" id="BXY_1099600.1">
    <property type="protein sequence ID" value="BXY_1099600.1"/>
    <property type="gene ID" value="BXY_1099600"/>
</dbReference>
<dbReference type="PANTHER" id="PTHR12537:SF12">
    <property type="entry name" value="MATERNAL PROTEIN PUMILIO"/>
    <property type="match status" value="1"/>
</dbReference>
<dbReference type="PROSITE" id="PS50302">
    <property type="entry name" value="PUM"/>
    <property type="match status" value="8"/>
</dbReference>
<dbReference type="PANTHER" id="PTHR12537">
    <property type="entry name" value="RNA BINDING PROTEIN PUMILIO-RELATED"/>
    <property type="match status" value="1"/>
</dbReference>
<feature type="repeat" description="Pumilio" evidence="7">
    <location>
        <begin position="458"/>
        <end position="493"/>
    </location>
</feature>
<protein>
    <submittedName>
        <fullName evidence="10">(pine wood nematode) hypothetical protein</fullName>
    </submittedName>
    <submittedName>
        <fullName evidence="13">PUM-HD domain-containing protein</fullName>
    </submittedName>
</protein>
<dbReference type="FunFam" id="1.25.10.10:FF:000004">
    <property type="entry name" value="Pumilio homolog 1 isoform 2"/>
    <property type="match status" value="1"/>
</dbReference>
<evidence type="ECO:0000256" key="7">
    <source>
        <dbReference type="PROSITE-ProRule" id="PRU00317"/>
    </source>
</evidence>
<reference evidence="13" key="1">
    <citation type="submission" date="2016-11" db="UniProtKB">
        <authorList>
            <consortium name="WormBaseParasite"/>
        </authorList>
    </citation>
    <scope>IDENTIFICATION</scope>
</reference>
<dbReference type="EMBL" id="CAJFDI010000006">
    <property type="protein sequence ID" value="CAD5234653.1"/>
    <property type="molecule type" value="Genomic_DNA"/>
</dbReference>
<evidence type="ECO:0000313" key="12">
    <source>
        <dbReference type="Proteomes" id="UP000659654"/>
    </source>
</evidence>
<dbReference type="InterPro" id="IPR001313">
    <property type="entry name" value="Pumilio_RNA-bd_rpt"/>
</dbReference>
<keyword evidence="3" id="KW-0963">Cytoplasm</keyword>
<dbReference type="InterPro" id="IPR016024">
    <property type="entry name" value="ARM-type_fold"/>
</dbReference>
<feature type="repeat" description="Pumilio" evidence="7">
    <location>
        <begin position="648"/>
        <end position="683"/>
    </location>
</feature>